<feature type="compositionally biased region" description="Low complexity" evidence="1">
    <location>
        <begin position="361"/>
        <end position="371"/>
    </location>
</feature>
<feature type="region of interest" description="Disordered" evidence="1">
    <location>
        <begin position="709"/>
        <end position="754"/>
    </location>
</feature>
<gene>
    <name evidence="3" type="ORF">B0A48_10320</name>
</gene>
<feature type="compositionally biased region" description="Basic residues" evidence="1">
    <location>
        <begin position="439"/>
        <end position="450"/>
    </location>
</feature>
<feature type="compositionally biased region" description="Pro residues" evidence="1">
    <location>
        <begin position="25"/>
        <end position="39"/>
    </location>
</feature>
<organism evidence="3 4">
    <name type="scientific">Cryoendolithus antarcticus</name>
    <dbReference type="NCBI Taxonomy" id="1507870"/>
    <lineage>
        <taxon>Eukaryota</taxon>
        <taxon>Fungi</taxon>
        <taxon>Dikarya</taxon>
        <taxon>Ascomycota</taxon>
        <taxon>Pezizomycotina</taxon>
        <taxon>Dothideomycetes</taxon>
        <taxon>Dothideomycetidae</taxon>
        <taxon>Cladosporiales</taxon>
        <taxon>Cladosporiaceae</taxon>
        <taxon>Cryoendolithus</taxon>
    </lineage>
</organism>
<dbReference type="PANTHER" id="PTHR22929:SF0">
    <property type="entry name" value="TRANSCRIPTION FACTOR TFIIIB COMPONENT B'' HOMOLOG"/>
    <property type="match status" value="1"/>
</dbReference>
<feature type="compositionally biased region" description="Basic residues" evidence="1">
    <location>
        <begin position="264"/>
        <end position="278"/>
    </location>
</feature>
<feature type="compositionally biased region" description="Low complexity" evidence="1">
    <location>
        <begin position="1"/>
        <end position="15"/>
    </location>
</feature>
<keyword evidence="4" id="KW-1185">Reference proteome</keyword>
<feature type="region of interest" description="Disordered" evidence="1">
    <location>
        <begin position="1"/>
        <end position="295"/>
    </location>
</feature>
<dbReference type="GO" id="GO:0001156">
    <property type="term" value="F:TFIIIC-class transcription factor complex binding"/>
    <property type="evidence" value="ECO:0007669"/>
    <property type="project" value="TreeGrafter"/>
</dbReference>
<dbReference type="InterPro" id="IPR009057">
    <property type="entry name" value="Homeodomain-like_sf"/>
</dbReference>
<feature type="compositionally biased region" description="Basic and acidic residues" evidence="1">
    <location>
        <begin position="215"/>
        <end position="235"/>
    </location>
</feature>
<dbReference type="OrthoDB" id="272624at2759"/>
<dbReference type="InParanoid" id="A0A1V8SWW6"/>
<dbReference type="PANTHER" id="PTHR22929">
    <property type="entry name" value="RNA POLYMERASE III TRANSCRIPTION INITIATION FACTOR B"/>
    <property type="match status" value="1"/>
</dbReference>
<dbReference type="CDD" id="cd00167">
    <property type="entry name" value="SANT"/>
    <property type="match status" value="1"/>
</dbReference>
<dbReference type="InterPro" id="IPR001005">
    <property type="entry name" value="SANT/Myb"/>
</dbReference>
<dbReference type="GO" id="GO:0070898">
    <property type="term" value="P:RNA polymerase III preinitiation complex assembly"/>
    <property type="evidence" value="ECO:0007669"/>
    <property type="project" value="TreeGrafter"/>
</dbReference>
<evidence type="ECO:0000259" key="2">
    <source>
        <dbReference type="SMART" id="SM00717"/>
    </source>
</evidence>
<feature type="compositionally biased region" description="Basic and acidic residues" evidence="1">
    <location>
        <begin position="711"/>
        <end position="732"/>
    </location>
</feature>
<proteinExistence type="predicted"/>
<dbReference type="EMBL" id="NAJO01000024">
    <property type="protein sequence ID" value="OQO03655.1"/>
    <property type="molecule type" value="Genomic_DNA"/>
</dbReference>
<dbReference type="Proteomes" id="UP000192596">
    <property type="component" value="Unassembled WGS sequence"/>
</dbReference>
<evidence type="ECO:0000313" key="4">
    <source>
        <dbReference type="Proteomes" id="UP000192596"/>
    </source>
</evidence>
<evidence type="ECO:0000313" key="3">
    <source>
        <dbReference type="EMBL" id="OQO03655.1"/>
    </source>
</evidence>
<feature type="compositionally biased region" description="Basic and acidic residues" evidence="1">
    <location>
        <begin position="173"/>
        <end position="185"/>
    </location>
</feature>
<dbReference type="Gene3D" id="1.10.10.60">
    <property type="entry name" value="Homeodomain-like"/>
    <property type="match status" value="1"/>
</dbReference>
<feature type="compositionally biased region" description="Polar residues" evidence="1">
    <location>
        <begin position="54"/>
        <end position="83"/>
    </location>
</feature>
<protein>
    <recommendedName>
        <fullName evidence="2">Myb-like domain-containing protein</fullName>
    </recommendedName>
</protein>
<evidence type="ECO:0000256" key="1">
    <source>
        <dbReference type="SAM" id="MobiDB-lite"/>
    </source>
</evidence>
<accession>A0A1V8SWW6</accession>
<name>A0A1V8SWW6_9PEZI</name>
<feature type="domain" description="Myb-like" evidence="2">
    <location>
        <begin position="571"/>
        <end position="619"/>
    </location>
</feature>
<dbReference type="GO" id="GO:0000126">
    <property type="term" value="C:transcription factor TFIIIB complex"/>
    <property type="evidence" value="ECO:0007669"/>
    <property type="project" value="TreeGrafter"/>
</dbReference>
<dbReference type="Pfam" id="PF15963">
    <property type="entry name" value="Myb_DNA-bind_7"/>
    <property type="match status" value="1"/>
</dbReference>
<feature type="compositionally biased region" description="Basic and acidic residues" evidence="1">
    <location>
        <begin position="349"/>
        <end position="360"/>
    </location>
</feature>
<dbReference type="InterPro" id="IPR039467">
    <property type="entry name" value="TFIIIB_B''_Myb"/>
</dbReference>
<feature type="compositionally biased region" description="Low complexity" evidence="1">
    <location>
        <begin position="114"/>
        <end position="139"/>
    </location>
</feature>
<dbReference type="SUPFAM" id="SSF46689">
    <property type="entry name" value="Homeodomain-like"/>
    <property type="match status" value="1"/>
</dbReference>
<feature type="region of interest" description="Disordered" evidence="1">
    <location>
        <begin position="629"/>
        <end position="657"/>
    </location>
</feature>
<feature type="region of interest" description="Disordered" evidence="1">
    <location>
        <begin position="421"/>
        <end position="499"/>
    </location>
</feature>
<feature type="compositionally biased region" description="Basic residues" evidence="1">
    <location>
        <begin position="326"/>
        <end position="346"/>
    </location>
</feature>
<feature type="compositionally biased region" description="Basic and acidic residues" evidence="1">
    <location>
        <begin position="428"/>
        <end position="438"/>
    </location>
</feature>
<comment type="caution">
    <text evidence="3">The sequence shown here is derived from an EMBL/GenBank/DDBJ whole genome shotgun (WGS) entry which is preliminary data.</text>
</comment>
<dbReference type="STRING" id="1507870.A0A1V8SWW6"/>
<sequence>MSMLISSAAAGAKAPPKAPPRRRPPGPASAAPPPKPAPKPAVAAPGSEAASIETPHSTAPAQEPSSRPSTATQQVRFADTVTSIAPPRLTAEPSTVPIPSARRVEQFPHTTQDAAPTAVAGTPATSRTQQQTPAPTQQEPSEDAAPTGILQSPAPTAVMISSVDEGAARPNKRPRDLDVVQEKPRKAPKRSSTRTNAAIQAHVESVDDGVPAGPPREEAAAARSDAGDLLERAEDTIPANEPEAVAVEDAEETAVAGRTGASRRAAKKPAKPRAKKAAKSAAIVQDDDSGGEDRTMMDSVVAPALDGPEITAADTTDVGAAVKATVRAKRAPRAKPAKPARKRTPRIRTASEELAEHVAAEEAAGADEAPASDPELHEIDPNTLSMFQLTRQKRYGKTSKREQEMQAIDWDEVARKRREAAEVPIATAKEKKEQEAKARAKTVKRTKKSKSQTPANGIAETIEGDAVEGADANDNADEDEAGDDNDEAPDDIPAETRATNTTVGFRIVNGEIVMDEDTLTLDRHAMATAQIASDLHIADEASDLTLRINNATHMNDRKRFPADRMPVWKAKSDPWSEEGTDRFYEALRCWGTDFGIIAKLFPGKTRAMVKKKFGREERIEPERIDAALLGKATPPPPSLTPGPGNASVTPGPAPAERASMSLPLFAHQSEIPLSDLEKFPSLAEAEEAIKLGLKDKEEAMQVLLAEEAEDERQRAVMEETRKRVQEERERRKANGGNGKGRGRRVGREVGFGGG</sequence>
<feature type="compositionally biased region" description="Acidic residues" evidence="1">
    <location>
        <begin position="474"/>
        <end position="493"/>
    </location>
</feature>
<dbReference type="SMART" id="SM00717">
    <property type="entry name" value="SANT"/>
    <property type="match status" value="1"/>
</dbReference>
<feature type="region of interest" description="Disordered" evidence="1">
    <location>
        <begin position="325"/>
        <end position="388"/>
    </location>
</feature>
<dbReference type="AlphaFoldDB" id="A0A1V8SWW6"/>
<reference evidence="4" key="1">
    <citation type="submission" date="2017-03" db="EMBL/GenBank/DDBJ databases">
        <title>Genomes of endolithic fungi from Antarctica.</title>
        <authorList>
            <person name="Coleine C."/>
            <person name="Masonjones S."/>
            <person name="Stajich J.E."/>
        </authorList>
    </citation>
    <scope>NUCLEOTIDE SEQUENCE [LARGE SCALE GENOMIC DNA]</scope>
    <source>
        <strain evidence="4">CCFEE 5527</strain>
    </source>
</reference>